<keyword evidence="11" id="KW-1015">Disulfide bond</keyword>
<evidence type="ECO:0000256" key="5">
    <source>
        <dbReference type="ARBA" id="ARBA00022679"/>
    </source>
</evidence>
<evidence type="ECO:0000256" key="6">
    <source>
        <dbReference type="ARBA" id="ARBA00022692"/>
    </source>
</evidence>
<dbReference type="EC" id="2.4.3.3" evidence="14"/>
<protein>
    <recommendedName>
        <fullName evidence="14">alpha-N-acetylgalactosaminide alpha-2,6-sialyltransferase</fullName>
        <ecNumber evidence="14">2.4.3.3</ecNumber>
    </recommendedName>
</protein>
<proteinExistence type="inferred from homology"/>
<evidence type="ECO:0000313" key="17">
    <source>
        <dbReference type="Ensembl" id="ENSNMLP00000015073.1"/>
    </source>
</evidence>
<name>A0A8C6T455_9GOBI</name>
<keyword evidence="6" id="KW-0812">Transmembrane</keyword>
<keyword evidence="10" id="KW-0472">Membrane</keyword>
<dbReference type="PANTHER" id="PTHR45941">
    <property type="entry name" value="ALPHA-N-ACETYLGALACTOSAMINIDE ALPHA-2,6-SIALYLTRANSFERASE 2-LIKE-RELATED"/>
    <property type="match status" value="1"/>
</dbReference>
<keyword evidence="7" id="KW-0735">Signal-anchor</keyword>
<dbReference type="Pfam" id="PF00777">
    <property type="entry name" value="Glyco_transf_29"/>
    <property type="match status" value="1"/>
</dbReference>
<dbReference type="GO" id="GO:0006493">
    <property type="term" value="P:protein O-linked glycosylation"/>
    <property type="evidence" value="ECO:0007669"/>
    <property type="project" value="TreeGrafter"/>
</dbReference>
<dbReference type="AlphaFoldDB" id="A0A8C6T455"/>
<comment type="catalytic activity">
    <reaction evidence="15">
        <text>a 3-O-[N-acetyl-alpha-neuraminyl-(2-&gt;3)-beta-D-galactosyl-(1-&gt;3)-N-acetyl-alpha-D-galactosaminyl]-L-threonyl-[protein] + CMP-N-acetyl-beta-neuraminate = a 3-O-{alpha-Neu5Ac-(2-&gt;3)-beta-D-Gal-(1-&gt;3)-[alpha-Neu5Ac-(2-&gt;6)]-alpha-D-GalNAc}-L-threonyl-[protein] + CMP + H(+)</text>
        <dbReference type="Rhea" id="RHEA:81659"/>
        <dbReference type="Rhea" id="RHEA-COMP:14417"/>
        <dbReference type="Rhea" id="RHEA-COMP:16763"/>
        <dbReference type="ChEBI" id="CHEBI:15378"/>
        <dbReference type="ChEBI" id="CHEBI:57812"/>
        <dbReference type="ChEBI" id="CHEBI:60377"/>
        <dbReference type="ChEBI" id="CHEBI:139598"/>
        <dbReference type="ChEBI" id="CHEBI:156398"/>
    </reaction>
    <physiologicalReaction direction="left-to-right" evidence="15">
        <dbReference type="Rhea" id="RHEA:81660"/>
    </physiologicalReaction>
</comment>
<sequence length="289" mass="32825">CRFKLAHAKAQIHKHKNMFYSQNLALPKSKPECVSFVLSGESLTVSAEVPGLGDSPGGDRCLRCAVVGNGGILRGSKQGRAIDEHDYVFRVNGAVLRRFEEDVGTKTSFYGFTTNTMKNGLLMYRGDGFYSVPQSHSLKYIFIPSNLRDYVMLSSATQGRYVPSGPDRGDRPWRYFGEAPPSRFRMLHPEFIHYVTHSFLKSPLMLNPKTRHLFMPSTGALLLLTALHTCHQVSAFGFITENFASFSDHYYDSVHKPLRFFSNHDLHLEQRLWETLHQRGVISLLHRDV</sequence>
<accession>A0A8C6T455</accession>
<evidence type="ECO:0000256" key="16">
    <source>
        <dbReference type="ARBA" id="ARBA00052285"/>
    </source>
</evidence>
<dbReference type="Gene3D" id="3.90.1480.20">
    <property type="entry name" value="Glycosyl transferase family 29"/>
    <property type="match status" value="1"/>
</dbReference>
<keyword evidence="18" id="KW-1185">Reference proteome</keyword>
<dbReference type="Proteomes" id="UP000694523">
    <property type="component" value="Unplaced"/>
</dbReference>
<dbReference type="GO" id="GO:0001665">
    <property type="term" value="F:alpha-N-acetylgalactosaminide alpha-2,6-sialyltransferase activity"/>
    <property type="evidence" value="ECO:0007669"/>
    <property type="project" value="UniProtKB-EC"/>
</dbReference>
<keyword evidence="5" id="KW-0808">Transferase</keyword>
<evidence type="ECO:0000256" key="12">
    <source>
        <dbReference type="ARBA" id="ARBA00023180"/>
    </source>
</evidence>
<keyword evidence="8" id="KW-1133">Transmembrane helix</keyword>
<keyword evidence="9" id="KW-0333">Golgi apparatus</keyword>
<keyword evidence="12" id="KW-0325">Glycoprotein</keyword>
<dbReference type="Ensembl" id="ENSNMLT00000016938.1">
    <property type="protein sequence ID" value="ENSNMLP00000015073.1"/>
    <property type="gene ID" value="ENSNMLG00000009916.1"/>
</dbReference>
<evidence type="ECO:0000256" key="3">
    <source>
        <dbReference type="ARBA" id="ARBA00006003"/>
    </source>
</evidence>
<keyword evidence="4" id="KW-0328">Glycosyltransferase</keyword>
<evidence type="ECO:0000256" key="1">
    <source>
        <dbReference type="ARBA" id="ARBA00004323"/>
    </source>
</evidence>
<reference evidence="17" key="1">
    <citation type="submission" date="2025-08" db="UniProtKB">
        <authorList>
            <consortium name="Ensembl"/>
        </authorList>
    </citation>
    <scope>IDENTIFICATION</scope>
</reference>
<evidence type="ECO:0000256" key="15">
    <source>
        <dbReference type="ARBA" id="ARBA00050664"/>
    </source>
</evidence>
<comment type="similarity">
    <text evidence="3">Belongs to the glycosyltransferase 29 family.</text>
</comment>
<evidence type="ECO:0000256" key="11">
    <source>
        <dbReference type="ARBA" id="ARBA00023157"/>
    </source>
</evidence>
<evidence type="ECO:0000256" key="9">
    <source>
        <dbReference type="ARBA" id="ARBA00023034"/>
    </source>
</evidence>
<dbReference type="InterPro" id="IPR038578">
    <property type="entry name" value="GT29-like_sf"/>
</dbReference>
<evidence type="ECO:0000256" key="13">
    <source>
        <dbReference type="ARBA" id="ARBA00036348"/>
    </source>
</evidence>
<dbReference type="InterPro" id="IPR001675">
    <property type="entry name" value="Glyco_trans_29"/>
</dbReference>
<comment type="subcellular location">
    <subcellularLocation>
        <location evidence="1">Golgi apparatus membrane</location>
        <topology evidence="1">Single-pass type II membrane protein</topology>
    </subcellularLocation>
</comment>
<comment type="catalytic activity">
    <reaction evidence="16">
        <text>a 3-O-[N-acetyl-alpha-D-galactosaminyl]-L-threonyl-[protein] + CMP-N-acetyl-beta-neuraminate = a 3-O-[N-acetyl-alpha-neuraminosyl-(2-&gt;6)-N-acetyl-alpha-D-galactosaminyl]-L-threonyl-[protein] + CMP + H(+)</text>
        <dbReference type="Rhea" id="RHEA:81643"/>
        <dbReference type="Rhea" id="RHEA-COMP:11689"/>
        <dbReference type="Rhea" id="RHEA-COMP:19720"/>
        <dbReference type="ChEBI" id="CHEBI:15378"/>
        <dbReference type="ChEBI" id="CHEBI:57812"/>
        <dbReference type="ChEBI" id="CHEBI:60377"/>
        <dbReference type="ChEBI" id="CHEBI:87075"/>
        <dbReference type="ChEBI" id="CHEBI:231970"/>
    </reaction>
    <physiologicalReaction direction="left-to-right" evidence="16">
        <dbReference type="Rhea" id="RHEA:81644"/>
    </physiologicalReaction>
</comment>
<dbReference type="GO" id="GO:0000139">
    <property type="term" value="C:Golgi membrane"/>
    <property type="evidence" value="ECO:0007669"/>
    <property type="project" value="UniProtKB-SubCell"/>
</dbReference>
<evidence type="ECO:0000256" key="14">
    <source>
        <dbReference type="ARBA" id="ARBA00039109"/>
    </source>
</evidence>
<evidence type="ECO:0000313" key="18">
    <source>
        <dbReference type="Proteomes" id="UP000694523"/>
    </source>
</evidence>
<comment type="catalytic activity">
    <reaction evidence="13">
        <text>a beta-D-galactosyl-(1-&gt;3)-N-acetyl-alpha-D-galactosaminyl derivative + CMP-N-acetyl-beta-neuraminate = a beta-D-galactosyl-(1-&gt;3)-[N-acetyl-alpha-neuraminyl-(2-&gt;6)]-N-acetyl-alpha-D-galactosaminyl derivative + CMP + H(+)</text>
        <dbReference type="Rhea" id="RHEA:11136"/>
        <dbReference type="ChEBI" id="CHEBI:15378"/>
        <dbReference type="ChEBI" id="CHEBI:57812"/>
        <dbReference type="ChEBI" id="CHEBI:60377"/>
        <dbReference type="ChEBI" id="CHEBI:133470"/>
        <dbReference type="ChEBI" id="CHEBI:140764"/>
        <dbReference type="EC" id="2.4.3.3"/>
    </reaction>
    <physiologicalReaction direction="left-to-right" evidence="13">
        <dbReference type="Rhea" id="RHEA:11137"/>
    </physiologicalReaction>
</comment>
<comment type="pathway">
    <text evidence="2">Protein modification; protein glycosylation.</text>
</comment>
<dbReference type="PANTHER" id="PTHR45941:SF5">
    <property type="entry name" value="ALPHA-N-ACETYLGALACTOSAMINIDE ALPHA-2,6-SIALYLTRANSFERASE 2"/>
    <property type="match status" value="1"/>
</dbReference>
<evidence type="ECO:0000256" key="4">
    <source>
        <dbReference type="ARBA" id="ARBA00022676"/>
    </source>
</evidence>
<reference evidence="17" key="2">
    <citation type="submission" date="2025-09" db="UniProtKB">
        <authorList>
            <consortium name="Ensembl"/>
        </authorList>
    </citation>
    <scope>IDENTIFICATION</scope>
</reference>
<evidence type="ECO:0000256" key="10">
    <source>
        <dbReference type="ARBA" id="ARBA00023136"/>
    </source>
</evidence>
<evidence type="ECO:0000256" key="2">
    <source>
        <dbReference type="ARBA" id="ARBA00004922"/>
    </source>
</evidence>
<evidence type="ECO:0000256" key="7">
    <source>
        <dbReference type="ARBA" id="ARBA00022968"/>
    </source>
</evidence>
<organism evidence="17 18">
    <name type="scientific">Neogobius melanostomus</name>
    <name type="common">round goby</name>
    <dbReference type="NCBI Taxonomy" id="47308"/>
    <lineage>
        <taxon>Eukaryota</taxon>
        <taxon>Metazoa</taxon>
        <taxon>Chordata</taxon>
        <taxon>Craniata</taxon>
        <taxon>Vertebrata</taxon>
        <taxon>Euteleostomi</taxon>
        <taxon>Actinopterygii</taxon>
        <taxon>Neopterygii</taxon>
        <taxon>Teleostei</taxon>
        <taxon>Neoteleostei</taxon>
        <taxon>Acanthomorphata</taxon>
        <taxon>Gobiaria</taxon>
        <taxon>Gobiiformes</taxon>
        <taxon>Gobioidei</taxon>
        <taxon>Gobiidae</taxon>
        <taxon>Benthophilinae</taxon>
        <taxon>Neogobiini</taxon>
        <taxon>Neogobius</taxon>
    </lineage>
</organism>
<evidence type="ECO:0000256" key="8">
    <source>
        <dbReference type="ARBA" id="ARBA00022989"/>
    </source>
</evidence>